<proteinExistence type="predicted"/>
<dbReference type="PATRIC" id="fig|264459.3.peg.2858"/>
<comment type="caution">
    <text evidence="1">The sequence shown here is derived from an EMBL/GenBank/DDBJ whole genome shotgun (WGS) entry which is preliminary data.</text>
</comment>
<gene>
    <name evidence="1" type="ORF">ALO94_201231</name>
</gene>
<name>A0A0Q0CQX5_PSESX</name>
<dbReference type="AlphaFoldDB" id="A0A0Q0CQX5"/>
<dbReference type="EMBL" id="LJRI01000010">
    <property type="protein sequence ID" value="KPZ15301.1"/>
    <property type="molecule type" value="Genomic_DNA"/>
</dbReference>
<reference evidence="1 2" key="1">
    <citation type="submission" date="2015-09" db="EMBL/GenBank/DDBJ databases">
        <title>Genome announcement of multiple Pseudomonas syringae strains.</title>
        <authorList>
            <person name="Thakur S."/>
            <person name="Wang P.W."/>
            <person name="Gong Y."/>
            <person name="Weir B.S."/>
            <person name="Guttman D.S."/>
        </authorList>
    </citation>
    <scope>NUCLEOTIDE SEQUENCE [LARGE SCALE GENOMIC DNA]</scope>
    <source>
        <strain evidence="1 2">ICMP16929</strain>
    </source>
</reference>
<protein>
    <submittedName>
        <fullName evidence="1">4-hydroxybenzoate transporter</fullName>
    </submittedName>
</protein>
<dbReference type="Proteomes" id="UP000050384">
    <property type="component" value="Unassembled WGS sequence"/>
</dbReference>
<evidence type="ECO:0000313" key="2">
    <source>
        <dbReference type="Proteomes" id="UP000050384"/>
    </source>
</evidence>
<organism evidence="1 2">
    <name type="scientific">Pseudomonas syringae pv. spinaceae</name>
    <dbReference type="NCBI Taxonomy" id="264459"/>
    <lineage>
        <taxon>Bacteria</taxon>
        <taxon>Pseudomonadati</taxon>
        <taxon>Pseudomonadota</taxon>
        <taxon>Gammaproteobacteria</taxon>
        <taxon>Pseudomonadales</taxon>
        <taxon>Pseudomonadaceae</taxon>
        <taxon>Pseudomonas</taxon>
        <taxon>Pseudomonas syringae</taxon>
    </lineage>
</organism>
<accession>A0A0Q0CQX5</accession>
<sequence>MEDLLKVEKHLHLDSSESSGQLNFNELLAIHFGLNKALKELNGDASSTVEQRQELAARFGAGIEKIKQLVTS</sequence>
<evidence type="ECO:0000313" key="1">
    <source>
        <dbReference type="EMBL" id="KPZ15301.1"/>
    </source>
</evidence>